<gene>
    <name evidence="1" type="ORF">LL038_01110</name>
</gene>
<dbReference type="PANTHER" id="PTHR33988:SF1">
    <property type="entry name" value="ENDORIBONUCLEASE MAZF7-RELATED"/>
    <property type="match status" value="1"/>
</dbReference>
<reference evidence="1" key="1">
    <citation type="submission" date="2021-11" db="EMBL/GenBank/DDBJ databases">
        <title>Clostridia strains as spoilage organisms.</title>
        <authorList>
            <person name="Wambui J."/>
            <person name="Stevens M.J.A."/>
            <person name="Stephan R."/>
        </authorList>
    </citation>
    <scope>NUCLEOTIDE SEQUENCE</scope>
    <source>
        <strain evidence="1">CF009</strain>
    </source>
</reference>
<dbReference type="RefSeq" id="WP_216119649.1">
    <property type="nucleotide sequence ID" value="NZ_CP086239.1"/>
</dbReference>
<dbReference type="GO" id="GO:0003677">
    <property type="term" value="F:DNA binding"/>
    <property type="evidence" value="ECO:0007669"/>
    <property type="project" value="InterPro"/>
</dbReference>
<dbReference type="EMBL" id="CP086239">
    <property type="protein sequence ID" value="WAG60880.1"/>
    <property type="molecule type" value="Genomic_DNA"/>
</dbReference>
<dbReference type="InterPro" id="IPR003477">
    <property type="entry name" value="PemK-like"/>
</dbReference>
<protein>
    <submittedName>
        <fullName evidence="1">Type II toxin-antitoxin system PemK/MazF family toxin</fullName>
    </submittedName>
</protein>
<dbReference type="GO" id="GO:0016075">
    <property type="term" value="P:rRNA catabolic process"/>
    <property type="evidence" value="ECO:0007669"/>
    <property type="project" value="TreeGrafter"/>
</dbReference>
<dbReference type="Pfam" id="PF02452">
    <property type="entry name" value="PemK_toxin"/>
    <property type="match status" value="1"/>
</dbReference>
<proteinExistence type="predicted"/>
<dbReference type="GO" id="GO:0004521">
    <property type="term" value="F:RNA endonuclease activity"/>
    <property type="evidence" value="ECO:0007669"/>
    <property type="project" value="TreeGrafter"/>
</dbReference>
<accession>A0AA47I7I3</accession>
<dbReference type="GO" id="GO:0006402">
    <property type="term" value="P:mRNA catabolic process"/>
    <property type="evidence" value="ECO:0007669"/>
    <property type="project" value="TreeGrafter"/>
</dbReference>
<name>A0AA47I7I3_9CLOT</name>
<dbReference type="AlphaFoldDB" id="A0AA47I7I3"/>
<organism evidence="1 2">
    <name type="scientific">Clostridium estertheticum</name>
    <dbReference type="NCBI Taxonomy" id="238834"/>
    <lineage>
        <taxon>Bacteria</taxon>
        <taxon>Bacillati</taxon>
        <taxon>Bacillota</taxon>
        <taxon>Clostridia</taxon>
        <taxon>Eubacteriales</taxon>
        <taxon>Clostridiaceae</taxon>
        <taxon>Clostridium</taxon>
    </lineage>
</organism>
<dbReference type="PANTHER" id="PTHR33988">
    <property type="entry name" value="ENDORIBONUCLEASE MAZF-RELATED"/>
    <property type="match status" value="1"/>
</dbReference>
<evidence type="ECO:0000313" key="1">
    <source>
        <dbReference type="EMBL" id="WAG60880.1"/>
    </source>
</evidence>
<dbReference type="Proteomes" id="UP001164733">
    <property type="component" value="Chromosome"/>
</dbReference>
<sequence length="312" mass="36435">MIANVCRNEIFMVEFKKSYKYCIEGLHPCIVVSSFKHLLKNELIQVLPITSNCTKICKSHCPIEGFGLDKDSKIQCEQMLTINKLDLKQRIGKVGNIKMLEINTVLKAHLQLDNKFKNLQSEDLEELFLDGERKLESKRELNILKCKIKLTYYELKFEECIKLSDELIGKTKINEFLWFANYSKSISYMKINEIGNALISAKLSLKFIDEVDVYSQCYTSSMFCLARCYADIDKKKACAIYKTLSGIYRELTNDRFRLSILFNLAKLQNNFNAMKRLITIVENTEDTIWYRNEEKEEFLQNMKFELSTLTGI</sequence>
<evidence type="ECO:0000313" key="2">
    <source>
        <dbReference type="Proteomes" id="UP001164733"/>
    </source>
</evidence>